<reference evidence="2" key="1">
    <citation type="journal article" date="2020" name="Nature">
        <title>Giant virus diversity and host interactions through global metagenomics.</title>
        <authorList>
            <person name="Schulz F."/>
            <person name="Roux S."/>
            <person name="Paez-Espino D."/>
            <person name="Jungbluth S."/>
            <person name="Walsh D.A."/>
            <person name="Denef V.J."/>
            <person name="McMahon K.D."/>
            <person name="Konstantinidis K.T."/>
            <person name="Eloe-Fadrosh E.A."/>
            <person name="Kyrpides N.C."/>
            <person name="Woyke T."/>
        </authorList>
    </citation>
    <scope>NUCLEOTIDE SEQUENCE</scope>
    <source>
        <strain evidence="2">GVMAG-M-3300023184-191</strain>
    </source>
</reference>
<feature type="transmembrane region" description="Helical" evidence="1">
    <location>
        <begin position="20"/>
        <end position="41"/>
    </location>
</feature>
<dbReference type="AlphaFoldDB" id="A0A6C0I589"/>
<sequence length="85" mass="10381">MSHFLGRKNWFFWIHFLRDHYALVFTRLLHTINLLFIRFEFAQDSKNFQKMAMIDVQNRDRRNLFAQKRALLGVLRNFLGTQYSA</sequence>
<keyword evidence="1" id="KW-0812">Transmembrane</keyword>
<evidence type="ECO:0000256" key="1">
    <source>
        <dbReference type="SAM" id="Phobius"/>
    </source>
</evidence>
<evidence type="ECO:0000313" key="2">
    <source>
        <dbReference type="EMBL" id="QHT87959.1"/>
    </source>
</evidence>
<proteinExistence type="predicted"/>
<name>A0A6C0I589_9ZZZZ</name>
<organism evidence="2">
    <name type="scientific">viral metagenome</name>
    <dbReference type="NCBI Taxonomy" id="1070528"/>
    <lineage>
        <taxon>unclassified sequences</taxon>
        <taxon>metagenomes</taxon>
        <taxon>organismal metagenomes</taxon>
    </lineage>
</organism>
<keyword evidence="1" id="KW-1133">Transmembrane helix</keyword>
<accession>A0A6C0I589</accession>
<dbReference type="EMBL" id="MN740105">
    <property type="protein sequence ID" value="QHT87959.1"/>
    <property type="molecule type" value="Genomic_DNA"/>
</dbReference>
<keyword evidence="1" id="KW-0472">Membrane</keyword>
<protein>
    <submittedName>
        <fullName evidence="2">Uncharacterized protein</fullName>
    </submittedName>
</protein>